<evidence type="ECO:0000313" key="10">
    <source>
        <dbReference type="Proteomes" id="UP000450917"/>
    </source>
</evidence>
<comment type="caution">
    <text evidence="9">The sequence shown here is derived from an EMBL/GenBank/DDBJ whole genome shotgun (WGS) entry which is preliminary data.</text>
</comment>
<evidence type="ECO:0000256" key="3">
    <source>
        <dbReference type="ARBA" id="ARBA00022692"/>
    </source>
</evidence>
<feature type="domain" description="Amino acid permease/ SLC12A" evidence="8">
    <location>
        <begin position="12"/>
        <end position="396"/>
    </location>
</feature>
<evidence type="ECO:0000256" key="5">
    <source>
        <dbReference type="ARBA" id="ARBA00022989"/>
    </source>
</evidence>
<organism evidence="9 10">
    <name type="scientific">Paenibacillus validus</name>
    <dbReference type="NCBI Taxonomy" id="44253"/>
    <lineage>
        <taxon>Bacteria</taxon>
        <taxon>Bacillati</taxon>
        <taxon>Bacillota</taxon>
        <taxon>Bacilli</taxon>
        <taxon>Bacillales</taxon>
        <taxon>Paenibacillaceae</taxon>
        <taxon>Paenibacillus</taxon>
    </lineage>
</organism>
<comment type="subcellular location">
    <subcellularLocation>
        <location evidence="1">Membrane</location>
        <topology evidence="1">Multi-pass membrane protein</topology>
    </subcellularLocation>
</comment>
<keyword evidence="3 7" id="KW-0812">Transmembrane</keyword>
<keyword evidence="6 7" id="KW-0472">Membrane</keyword>
<evidence type="ECO:0000256" key="4">
    <source>
        <dbReference type="ARBA" id="ARBA00022970"/>
    </source>
</evidence>
<reference evidence="9 10" key="1">
    <citation type="submission" date="2019-11" db="EMBL/GenBank/DDBJ databases">
        <title>Draft genome sequences of five Paenibacillus species of dairy origin.</title>
        <authorList>
            <person name="Olajide A.M."/>
            <person name="Chen S."/>
            <person name="Lapointe G."/>
        </authorList>
    </citation>
    <scope>NUCLEOTIDE SEQUENCE [LARGE SCALE GENOMIC DNA]</scope>
    <source>
        <strain evidence="9 10">2CS3</strain>
    </source>
</reference>
<keyword evidence="10" id="KW-1185">Reference proteome</keyword>
<keyword evidence="4" id="KW-0029">Amino-acid transport</keyword>
<dbReference type="PANTHER" id="PTHR43495">
    <property type="entry name" value="GABA PERMEASE"/>
    <property type="match status" value="1"/>
</dbReference>
<evidence type="ECO:0000256" key="2">
    <source>
        <dbReference type="ARBA" id="ARBA00022448"/>
    </source>
</evidence>
<dbReference type="RefSeq" id="WP_155615420.1">
    <property type="nucleotide sequence ID" value="NZ_WNZX01000020.1"/>
</dbReference>
<accession>A0A7X3CVB4</accession>
<dbReference type="GO" id="GO:0006865">
    <property type="term" value="P:amino acid transport"/>
    <property type="evidence" value="ECO:0007669"/>
    <property type="project" value="UniProtKB-KW"/>
</dbReference>
<dbReference type="SUPFAM" id="SSF103473">
    <property type="entry name" value="MFS general substrate transporter"/>
    <property type="match status" value="1"/>
</dbReference>
<dbReference type="PIRSF" id="PIRSF006060">
    <property type="entry name" value="AA_transporter"/>
    <property type="match status" value="1"/>
</dbReference>
<evidence type="ECO:0000256" key="7">
    <source>
        <dbReference type="SAM" id="Phobius"/>
    </source>
</evidence>
<feature type="transmembrane region" description="Helical" evidence="7">
    <location>
        <begin position="39"/>
        <end position="59"/>
    </location>
</feature>
<dbReference type="InterPro" id="IPR004841">
    <property type="entry name" value="AA-permease/SLC12A_dom"/>
</dbReference>
<dbReference type="GO" id="GO:0016020">
    <property type="term" value="C:membrane"/>
    <property type="evidence" value="ECO:0007669"/>
    <property type="project" value="UniProtKB-SubCell"/>
</dbReference>
<feature type="transmembrane region" description="Helical" evidence="7">
    <location>
        <begin position="410"/>
        <end position="431"/>
    </location>
</feature>
<sequence>MRTRQGHLTWWHLSLLGTGCTIGTGFFLGSGIAIQKSGFTVLILFVLAALGTSFVFATLAKMTAAYPEQGSFRTYAKQAYGRWAGFSSGWIYWSSEMLLSGSSLTALSLFSQFWFPQIPLWILTSVYAALGLTVVIRGAGGFEKTEDVLAILKLSALVLFIFVALSVWLGRSGMSHSGPKLPASLDEWFSPGFKGMWTGLIYVFYAFGGIEVMGLMAAGLREPHHVMKSGRVMLLIVTVLYMTSMVLLLVLVPLEQLQQQESPFISGLRSLGFHVLVHGFNAVLIIAGFSTMVASLYGVTLMLVTLAEDGDAPQCFSGRKGNRRMPYAALGLTAAGLAASVLLALWTPKHIFEHIATASGLVLLYTWCFILISAPRVVKLTTGDKIKSFSALLLIGAAVSGTLAEASSRPGFWVSLLVVVIIAVVTLFMRLKWRKQEAKRKYGIGSV</sequence>
<feature type="transmembrane region" description="Helical" evidence="7">
    <location>
        <begin position="80"/>
        <end position="98"/>
    </location>
</feature>
<evidence type="ECO:0000256" key="1">
    <source>
        <dbReference type="ARBA" id="ARBA00004141"/>
    </source>
</evidence>
<dbReference type="GO" id="GO:0055085">
    <property type="term" value="P:transmembrane transport"/>
    <property type="evidence" value="ECO:0007669"/>
    <property type="project" value="InterPro"/>
</dbReference>
<feature type="transmembrane region" description="Helical" evidence="7">
    <location>
        <begin position="232"/>
        <end position="253"/>
    </location>
</feature>
<dbReference type="EMBL" id="WNZX01000020">
    <property type="protein sequence ID" value="MUG73002.1"/>
    <property type="molecule type" value="Genomic_DNA"/>
</dbReference>
<protein>
    <submittedName>
        <fullName evidence="9">Amino acid permease</fullName>
    </submittedName>
</protein>
<evidence type="ECO:0000313" key="9">
    <source>
        <dbReference type="EMBL" id="MUG73002.1"/>
    </source>
</evidence>
<dbReference type="Proteomes" id="UP000450917">
    <property type="component" value="Unassembled WGS sequence"/>
</dbReference>
<evidence type="ECO:0000256" key="6">
    <source>
        <dbReference type="ARBA" id="ARBA00023136"/>
    </source>
</evidence>
<dbReference type="InterPro" id="IPR036259">
    <property type="entry name" value="MFS_trans_sf"/>
</dbReference>
<feature type="transmembrane region" description="Helical" evidence="7">
    <location>
        <begin position="386"/>
        <end position="404"/>
    </location>
</feature>
<evidence type="ECO:0000259" key="8">
    <source>
        <dbReference type="Pfam" id="PF00324"/>
    </source>
</evidence>
<dbReference type="PANTHER" id="PTHR43495:SF5">
    <property type="entry name" value="GAMMA-AMINOBUTYRIC ACID PERMEASE"/>
    <property type="match status" value="1"/>
</dbReference>
<feature type="transmembrane region" description="Helical" evidence="7">
    <location>
        <begin position="148"/>
        <end position="169"/>
    </location>
</feature>
<feature type="transmembrane region" description="Helical" evidence="7">
    <location>
        <begin position="327"/>
        <end position="348"/>
    </location>
</feature>
<feature type="transmembrane region" description="Helical" evidence="7">
    <location>
        <begin position="273"/>
        <end position="306"/>
    </location>
</feature>
<dbReference type="Gene3D" id="1.20.1740.10">
    <property type="entry name" value="Amino acid/polyamine transporter I"/>
    <property type="match status" value="1"/>
</dbReference>
<keyword evidence="2" id="KW-0813">Transport</keyword>
<keyword evidence="5 7" id="KW-1133">Transmembrane helix</keyword>
<dbReference type="Pfam" id="PF00324">
    <property type="entry name" value="AA_permease"/>
    <property type="match status" value="1"/>
</dbReference>
<dbReference type="AlphaFoldDB" id="A0A7X3CVB4"/>
<gene>
    <name evidence="9" type="ORF">GNP93_20385</name>
</gene>
<proteinExistence type="predicted"/>
<feature type="transmembrane region" description="Helical" evidence="7">
    <location>
        <begin position="118"/>
        <end position="136"/>
    </location>
</feature>
<name>A0A7X3CVB4_9BACL</name>
<feature type="transmembrane region" description="Helical" evidence="7">
    <location>
        <begin position="12"/>
        <end position="33"/>
    </location>
</feature>
<dbReference type="PROSITE" id="PS51257">
    <property type="entry name" value="PROKAR_LIPOPROTEIN"/>
    <property type="match status" value="1"/>
</dbReference>
<feature type="transmembrane region" description="Helical" evidence="7">
    <location>
        <begin position="199"/>
        <end position="220"/>
    </location>
</feature>
<feature type="transmembrane region" description="Helical" evidence="7">
    <location>
        <begin position="354"/>
        <end position="374"/>
    </location>
</feature>